<gene>
    <name evidence="2" type="ORF">DU478_20595</name>
</gene>
<comment type="caution">
    <text evidence="2">The sequence shown here is derived from an EMBL/GenBank/DDBJ whole genome shotgun (WGS) entry which is preliminary data.</text>
</comment>
<organism evidence="2 3">
    <name type="scientific">Thalassococcus profundi</name>
    <dbReference type="NCBI Taxonomy" id="2282382"/>
    <lineage>
        <taxon>Bacteria</taxon>
        <taxon>Pseudomonadati</taxon>
        <taxon>Pseudomonadota</taxon>
        <taxon>Alphaproteobacteria</taxon>
        <taxon>Rhodobacterales</taxon>
        <taxon>Roseobacteraceae</taxon>
        <taxon>Thalassococcus</taxon>
    </lineage>
</organism>
<dbReference type="InterPro" id="IPR011990">
    <property type="entry name" value="TPR-like_helical_dom_sf"/>
</dbReference>
<dbReference type="PANTHER" id="PTHR11102:SF160">
    <property type="entry name" value="ERAD-ASSOCIATED E3 UBIQUITIN-PROTEIN LIGASE COMPONENT HRD3"/>
    <property type="match status" value="1"/>
</dbReference>
<accession>A0A369TGK8</accession>
<dbReference type="RefSeq" id="WP_114512751.1">
    <property type="nucleotide sequence ID" value="NZ_QPMK01000023.1"/>
</dbReference>
<evidence type="ECO:0000256" key="1">
    <source>
        <dbReference type="SAM" id="SignalP"/>
    </source>
</evidence>
<dbReference type="Proteomes" id="UP000253977">
    <property type="component" value="Unassembled WGS sequence"/>
</dbReference>
<feature type="signal peptide" evidence="1">
    <location>
        <begin position="1"/>
        <end position="22"/>
    </location>
</feature>
<evidence type="ECO:0000313" key="2">
    <source>
        <dbReference type="EMBL" id="RDD64398.1"/>
    </source>
</evidence>
<sequence>MIRGLRSGLLALVLALPQALPAQDLAELPLADLQAQADAGGTAAQIALGQRHHDGAGVVQNFAVAAEWYARAAEAGNAEAQNRLGRYYHTGLGVAADPAQARRWLRAAADQGAPEHLHDLAAVLEETAADDAALAEAAALYGQAAEAGHTRSAVSLGMLYQNGRGVAQDFARARALYEGPAAAGDARAQNNLGLLYVRGHGVPQDYDRAAQLFAGAAEQGLRTAMTNLGVMYENGFGVPQSDAEAARLYRLGGAGETREAATFVYDPRLAPPPSEPQEIAALRDAARTGDPVAAFQMGWLLVHREPPGPADWQEAAALFAANAEKGHPASMANLALLYIRGTGVPQDYVLAQMWLALAGSAGFEAALPLGLGLRERMTPDQINEAQARAEARWPGAQDTQ</sequence>
<dbReference type="OrthoDB" id="8235393at2"/>
<dbReference type="SMART" id="SM00671">
    <property type="entry name" value="SEL1"/>
    <property type="match status" value="7"/>
</dbReference>
<dbReference type="InterPro" id="IPR006597">
    <property type="entry name" value="Sel1-like"/>
</dbReference>
<keyword evidence="3" id="KW-1185">Reference proteome</keyword>
<dbReference type="AlphaFoldDB" id="A0A369TGK8"/>
<reference evidence="2 3" key="1">
    <citation type="submission" date="2018-07" db="EMBL/GenBank/DDBJ databases">
        <title>Thalassococcus profundi sp. nov., a marine bacterium isolated from deep seawater of Okinawa Trough.</title>
        <authorList>
            <person name="Yu M."/>
        </authorList>
    </citation>
    <scope>NUCLEOTIDE SEQUENCE [LARGE SCALE GENOMIC DNA]</scope>
    <source>
        <strain evidence="2 3">WRAS1</strain>
    </source>
</reference>
<protein>
    <submittedName>
        <fullName evidence="2">Sel1 repeat family protein</fullName>
    </submittedName>
</protein>
<proteinExistence type="predicted"/>
<evidence type="ECO:0000313" key="3">
    <source>
        <dbReference type="Proteomes" id="UP000253977"/>
    </source>
</evidence>
<dbReference type="Pfam" id="PF08238">
    <property type="entry name" value="Sel1"/>
    <property type="match status" value="6"/>
</dbReference>
<name>A0A369TGK8_9RHOB</name>
<dbReference type="EMBL" id="QPMK01000023">
    <property type="protein sequence ID" value="RDD64398.1"/>
    <property type="molecule type" value="Genomic_DNA"/>
</dbReference>
<dbReference type="InterPro" id="IPR050767">
    <property type="entry name" value="Sel1_AlgK"/>
</dbReference>
<dbReference type="PANTHER" id="PTHR11102">
    <property type="entry name" value="SEL-1-LIKE PROTEIN"/>
    <property type="match status" value="1"/>
</dbReference>
<feature type="chain" id="PRO_5016785466" evidence="1">
    <location>
        <begin position="23"/>
        <end position="400"/>
    </location>
</feature>
<keyword evidence="1" id="KW-0732">Signal</keyword>
<dbReference type="Gene3D" id="1.25.40.10">
    <property type="entry name" value="Tetratricopeptide repeat domain"/>
    <property type="match status" value="3"/>
</dbReference>
<dbReference type="SUPFAM" id="SSF81901">
    <property type="entry name" value="HCP-like"/>
    <property type="match status" value="3"/>
</dbReference>